<dbReference type="Proteomes" id="UP000595140">
    <property type="component" value="Unassembled WGS sequence"/>
</dbReference>
<dbReference type="EMBL" id="OOIL02006707">
    <property type="protein sequence ID" value="VFR00735.1"/>
    <property type="molecule type" value="Genomic_DNA"/>
</dbReference>
<evidence type="ECO:0000313" key="1">
    <source>
        <dbReference type="EMBL" id="VFR00735.1"/>
    </source>
</evidence>
<sequence>MKRSYTEAAVALAVVLVAAAVVTPPIRREFKEEEEWEGPADFDPEMIIDITYPILQPLFVYARNPAGGLSRSDYLPVGVGVPEELVASMKAGGMIPAPEGLKLAEDSPRGFAVSQSPSNCQFAESLRLQSHCPAPTAQSPTAQLRVADFLNPN</sequence>
<accession>A0A484NLP8</accession>
<proteinExistence type="predicted"/>
<gene>
    <name evidence="1" type="ORF">CCAM_LOCUS42510</name>
</gene>
<dbReference type="AlphaFoldDB" id="A0A484NLP8"/>
<reference evidence="1 2" key="1">
    <citation type="submission" date="2018-04" db="EMBL/GenBank/DDBJ databases">
        <authorList>
            <person name="Vogel A."/>
        </authorList>
    </citation>
    <scope>NUCLEOTIDE SEQUENCE [LARGE SCALE GENOMIC DNA]</scope>
</reference>
<name>A0A484NLP8_9ASTE</name>
<organism evidence="1 2">
    <name type="scientific">Cuscuta campestris</name>
    <dbReference type="NCBI Taxonomy" id="132261"/>
    <lineage>
        <taxon>Eukaryota</taxon>
        <taxon>Viridiplantae</taxon>
        <taxon>Streptophyta</taxon>
        <taxon>Embryophyta</taxon>
        <taxon>Tracheophyta</taxon>
        <taxon>Spermatophyta</taxon>
        <taxon>Magnoliopsida</taxon>
        <taxon>eudicotyledons</taxon>
        <taxon>Gunneridae</taxon>
        <taxon>Pentapetalae</taxon>
        <taxon>asterids</taxon>
        <taxon>lamiids</taxon>
        <taxon>Solanales</taxon>
        <taxon>Convolvulaceae</taxon>
        <taxon>Cuscuteae</taxon>
        <taxon>Cuscuta</taxon>
        <taxon>Cuscuta subgen. Grammica</taxon>
        <taxon>Cuscuta sect. Cleistogrammica</taxon>
    </lineage>
</organism>
<evidence type="ECO:0000313" key="2">
    <source>
        <dbReference type="Proteomes" id="UP000595140"/>
    </source>
</evidence>
<protein>
    <submittedName>
        <fullName evidence="1">Uncharacterized protein</fullName>
    </submittedName>
</protein>
<keyword evidence="2" id="KW-1185">Reference proteome</keyword>